<dbReference type="STRING" id="89524.SAMN05444370_103339"/>
<dbReference type="InterPro" id="IPR018389">
    <property type="entry name" value="DctP_fam"/>
</dbReference>
<dbReference type="AlphaFoldDB" id="A0A1H3Z168"/>
<evidence type="ECO:0000256" key="2">
    <source>
        <dbReference type="ARBA" id="ARBA00022729"/>
    </source>
</evidence>
<feature type="binding site" evidence="5">
    <location>
        <position position="212"/>
    </location>
    <ligand>
        <name>substrate</name>
    </ligand>
</feature>
<feature type="binding site" evidence="5">
    <location>
        <position position="213"/>
    </location>
    <ligand>
        <name>Na(+)</name>
        <dbReference type="ChEBI" id="CHEBI:29101"/>
    </ligand>
</feature>
<sequence>MERRKFLKAATGGAVASAALAAPAIAQSRIDMVIVSTWGRDFPGLGTSAQRLAARIEQITEGRIAVQYFAAGERVGAFDSFDEVASGNAQAYIGTDYYWKGKHAGWSPFTAVPFGLTYTEIDGWMKFGGGQELYNKIGDEFGLRGFPCGNTGLQMGGWFNKEINSPEDLRGLKMRIPGLGGDVMSKVGASPVSLPGGQIYENLVSGAIDATEWVGPWNDFFLKLYEAAKFYYWPGMHEPASQVCLGMNASWWSTVPENDKLLIQVACAEENAMQPAETNYQNGIYLNRLVNEYGVELREFNDDVYEAFGDAATEVIEEARDHSALAAEIFDSFLAARGNVGVWTNYSDAPYVAKRNRYLKI</sequence>
<name>A0A1H3Z168_9RHOB</name>
<dbReference type="OrthoDB" id="9780733at2"/>
<feature type="chain" id="PRO_5011530274" evidence="6">
    <location>
        <begin position="22"/>
        <end position="361"/>
    </location>
</feature>
<feature type="binding site" evidence="5">
    <location>
        <position position="238"/>
    </location>
    <ligand>
        <name>substrate</name>
    </ligand>
</feature>
<feature type="signal peptide" evidence="6">
    <location>
        <begin position="1"/>
        <end position="21"/>
    </location>
</feature>
<dbReference type="GO" id="GO:0031317">
    <property type="term" value="C:tripartite ATP-independent periplasmic transporter complex"/>
    <property type="evidence" value="ECO:0007669"/>
    <property type="project" value="InterPro"/>
</dbReference>
<dbReference type="InterPro" id="IPR006311">
    <property type="entry name" value="TAT_signal"/>
</dbReference>
<organism evidence="7 8">
    <name type="scientific">Rubrimonas cliftonensis</name>
    <dbReference type="NCBI Taxonomy" id="89524"/>
    <lineage>
        <taxon>Bacteria</taxon>
        <taxon>Pseudomonadati</taxon>
        <taxon>Pseudomonadota</taxon>
        <taxon>Alphaproteobacteria</taxon>
        <taxon>Rhodobacterales</taxon>
        <taxon>Paracoccaceae</taxon>
        <taxon>Rubrimonas</taxon>
    </lineage>
</organism>
<evidence type="ECO:0000256" key="5">
    <source>
        <dbReference type="PIRSR" id="PIRSR039026-2"/>
    </source>
</evidence>
<gene>
    <name evidence="7" type="ORF">SAMN05444370_103339</name>
</gene>
<dbReference type="Pfam" id="PF03480">
    <property type="entry name" value="DctP"/>
    <property type="match status" value="1"/>
</dbReference>
<dbReference type="Gene3D" id="3.40.190.10">
    <property type="entry name" value="Periplasmic binding protein-like II"/>
    <property type="match status" value="1"/>
</dbReference>
<evidence type="ECO:0000313" key="8">
    <source>
        <dbReference type="Proteomes" id="UP000198703"/>
    </source>
</evidence>
<dbReference type="Gene3D" id="3.40.190.170">
    <property type="entry name" value="Bacterial extracellular solute-binding protein, family 7"/>
    <property type="match status" value="1"/>
</dbReference>
<dbReference type="RefSeq" id="WP_093250902.1">
    <property type="nucleotide sequence ID" value="NZ_FNQM01000003.1"/>
</dbReference>
<feature type="binding site" evidence="4">
    <location>
        <position position="175"/>
    </location>
    <ligand>
        <name>substrate</name>
    </ligand>
</feature>
<protein>
    <submittedName>
        <fullName evidence="7">TRAP-type mannitol/chloroaromatic compound transport system, substrate-binding protein</fullName>
    </submittedName>
</protein>
<keyword evidence="8" id="KW-1185">Reference proteome</keyword>
<dbReference type="InterPro" id="IPR038404">
    <property type="entry name" value="TRAP_DctP_sf"/>
</dbReference>
<dbReference type="PIRSF" id="PIRSF039026">
    <property type="entry name" value="SiaP"/>
    <property type="match status" value="1"/>
</dbReference>
<proteinExistence type="predicted"/>
<evidence type="ECO:0000256" key="4">
    <source>
        <dbReference type="PIRSR" id="PIRSR039026-1"/>
    </source>
</evidence>
<dbReference type="PROSITE" id="PS51318">
    <property type="entry name" value="TAT"/>
    <property type="match status" value="1"/>
</dbReference>
<comment type="subcellular location">
    <subcellularLocation>
        <location evidence="1">Periplasm</location>
    </subcellularLocation>
</comment>
<dbReference type="GO" id="GO:0046872">
    <property type="term" value="F:metal ion binding"/>
    <property type="evidence" value="ECO:0007669"/>
    <property type="project" value="UniProtKB-KW"/>
</dbReference>
<dbReference type="PANTHER" id="PTHR33376:SF5">
    <property type="entry name" value="EXTRACYTOPLASMIC SOLUTE RECEPTOR PROTEIN"/>
    <property type="match status" value="1"/>
</dbReference>
<dbReference type="Proteomes" id="UP000198703">
    <property type="component" value="Unassembled WGS sequence"/>
</dbReference>
<keyword evidence="2 6" id="KW-0732">Signal</keyword>
<dbReference type="EMBL" id="FNQM01000003">
    <property type="protein sequence ID" value="SEA17485.1"/>
    <property type="molecule type" value="Genomic_DNA"/>
</dbReference>
<dbReference type="InterPro" id="IPR026289">
    <property type="entry name" value="SBP_TakP-like"/>
</dbReference>
<keyword evidence="3" id="KW-0574">Periplasm</keyword>
<reference evidence="7 8" key="1">
    <citation type="submission" date="2016-10" db="EMBL/GenBank/DDBJ databases">
        <authorList>
            <person name="de Groot N.N."/>
        </authorList>
    </citation>
    <scope>NUCLEOTIDE SEQUENCE [LARGE SCALE GENOMIC DNA]</scope>
    <source>
        <strain evidence="7 8">DSM 15345</strain>
    </source>
</reference>
<evidence type="ECO:0000256" key="1">
    <source>
        <dbReference type="ARBA" id="ARBA00004418"/>
    </source>
</evidence>
<feature type="binding site" evidence="4">
    <location>
        <position position="154"/>
    </location>
    <ligand>
        <name>substrate</name>
    </ligand>
</feature>
<dbReference type="PANTHER" id="PTHR33376">
    <property type="match status" value="1"/>
</dbReference>
<evidence type="ECO:0000256" key="3">
    <source>
        <dbReference type="ARBA" id="ARBA00022764"/>
    </source>
</evidence>
<keyword evidence="5" id="KW-0479">Metal-binding</keyword>
<dbReference type="CDD" id="cd13604">
    <property type="entry name" value="PBP2_TRAP_ketoacid_lactate_like"/>
    <property type="match status" value="1"/>
</dbReference>
<accession>A0A1H3Z168</accession>
<evidence type="ECO:0000256" key="6">
    <source>
        <dbReference type="SAM" id="SignalP"/>
    </source>
</evidence>
<evidence type="ECO:0000313" key="7">
    <source>
        <dbReference type="EMBL" id="SEA17485.1"/>
    </source>
</evidence>
<dbReference type="GO" id="GO:0055085">
    <property type="term" value="P:transmembrane transport"/>
    <property type="evidence" value="ECO:0007669"/>
    <property type="project" value="InterPro"/>
</dbReference>
<dbReference type="GO" id="GO:0042597">
    <property type="term" value="C:periplasmic space"/>
    <property type="evidence" value="ECO:0007669"/>
    <property type="project" value="UniProtKB-SubCell"/>
</dbReference>